<evidence type="ECO:0000256" key="1">
    <source>
        <dbReference type="SAM" id="MobiDB-lite"/>
    </source>
</evidence>
<protein>
    <submittedName>
        <fullName evidence="2">Uncharacterized protein</fullName>
    </submittedName>
</protein>
<dbReference type="EMBL" id="MU863650">
    <property type="protein sequence ID" value="KAK4099328.1"/>
    <property type="molecule type" value="Genomic_DNA"/>
</dbReference>
<feature type="compositionally biased region" description="Basic residues" evidence="1">
    <location>
        <begin position="70"/>
        <end position="82"/>
    </location>
</feature>
<organism evidence="2 3">
    <name type="scientific">Parathielavia hyrcaniae</name>
    <dbReference type="NCBI Taxonomy" id="113614"/>
    <lineage>
        <taxon>Eukaryota</taxon>
        <taxon>Fungi</taxon>
        <taxon>Dikarya</taxon>
        <taxon>Ascomycota</taxon>
        <taxon>Pezizomycotina</taxon>
        <taxon>Sordariomycetes</taxon>
        <taxon>Sordariomycetidae</taxon>
        <taxon>Sordariales</taxon>
        <taxon>Chaetomiaceae</taxon>
        <taxon>Parathielavia</taxon>
    </lineage>
</organism>
<keyword evidence="3" id="KW-1185">Reference proteome</keyword>
<feature type="region of interest" description="Disordered" evidence="1">
    <location>
        <begin position="100"/>
        <end position="127"/>
    </location>
</feature>
<dbReference type="AlphaFoldDB" id="A0AAN6SZM5"/>
<proteinExistence type="predicted"/>
<reference evidence="2" key="2">
    <citation type="submission" date="2023-05" db="EMBL/GenBank/DDBJ databases">
        <authorList>
            <consortium name="Lawrence Berkeley National Laboratory"/>
            <person name="Steindorff A."/>
            <person name="Hensen N."/>
            <person name="Bonometti L."/>
            <person name="Westerberg I."/>
            <person name="Brannstrom I.O."/>
            <person name="Guillou S."/>
            <person name="Cros-Aarteil S."/>
            <person name="Calhoun S."/>
            <person name="Haridas S."/>
            <person name="Kuo A."/>
            <person name="Mondo S."/>
            <person name="Pangilinan J."/>
            <person name="Riley R."/>
            <person name="Labutti K."/>
            <person name="Andreopoulos B."/>
            <person name="Lipzen A."/>
            <person name="Chen C."/>
            <person name="Yanf M."/>
            <person name="Daum C."/>
            <person name="Ng V."/>
            <person name="Clum A."/>
            <person name="Ohm R."/>
            <person name="Martin F."/>
            <person name="Silar P."/>
            <person name="Natvig D."/>
            <person name="Lalanne C."/>
            <person name="Gautier V."/>
            <person name="Ament-Velasquez S.L."/>
            <person name="Kruys A."/>
            <person name="Hutchinson M.I."/>
            <person name="Powell A.J."/>
            <person name="Barry K."/>
            <person name="Miller A.N."/>
            <person name="Grigoriev I.V."/>
            <person name="Debuchy R."/>
            <person name="Gladieux P."/>
            <person name="Thoren M.H."/>
            <person name="Johannesson H."/>
        </authorList>
    </citation>
    <scope>NUCLEOTIDE SEQUENCE</scope>
    <source>
        <strain evidence="2">CBS 757.83</strain>
    </source>
</reference>
<feature type="compositionally biased region" description="Polar residues" evidence="1">
    <location>
        <begin position="117"/>
        <end position="127"/>
    </location>
</feature>
<gene>
    <name evidence="2" type="ORF">N658DRAFT_167812</name>
</gene>
<feature type="region of interest" description="Disordered" evidence="1">
    <location>
        <begin position="64"/>
        <end position="85"/>
    </location>
</feature>
<accession>A0AAN6SZM5</accession>
<evidence type="ECO:0000313" key="2">
    <source>
        <dbReference type="EMBL" id="KAK4099328.1"/>
    </source>
</evidence>
<sequence>MRRRALLYLSRTLQLPSRLLLDSLLWHLAHIGYLLPVCRFSGLCCSNRVPISTLLLSLFYTASHSQGQRPLRRPCRAAPRKSRTAEWSFSGREYGQGYLPGLQRSGLETPHSKNWELSDSSSYPALH</sequence>
<evidence type="ECO:0000313" key="3">
    <source>
        <dbReference type="Proteomes" id="UP001305647"/>
    </source>
</evidence>
<comment type="caution">
    <text evidence="2">The sequence shown here is derived from an EMBL/GenBank/DDBJ whole genome shotgun (WGS) entry which is preliminary data.</text>
</comment>
<reference evidence="2" key="1">
    <citation type="journal article" date="2023" name="Mol. Phylogenet. Evol.">
        <title>Genome-scale phylogeny and comparative genomics of the fungal order Sordariales.</title>
        <authorList>
            <person name="Hensen N."/>
            <person name="Bonometti L."/>
            <person name="Westerberg I."/>
            <person name="Brannstrom I.O."/>
            <person name="Guillou S."/>
            <person name="Cros-Aarteil S."/>
            <person name="Calhoun S."/>
            <person name="Haridas S."/>
            <person name="Kuo A."/>
            <person name="Mondo S."/>
            <person name="Pangilinan J."/>
            <person name="Riley R."/>
            <person name="LaButti K."/>
            <person name="Andreopoulos B."/>
            <person name="Lipzen A."/>
            <person name="Chen C."/>
            <person name="Yan M."/>
            <person name="Daum C."/>
            <person name="Ng V."/>
            <person name="Clum A."/>
            <person name="Steindorff A."/>
            <person name="Ohm R.A."/>
            <person name="Martin F."/>
            <person name="Silar P."/>
            <person name="Natvig D.O."/>
            <person name="Lalanne C."/>
            <person name="Gautier V."/>
            <person name="Ament-Velasquez S.L."/>
            <person name="Kruys A."/>
            <person name="Hutchinson M.I."/>
            <person name="Powell A.J."/>
            <person name="Barry K."/>
            <person name="Miller A.N."/>
            <person name="Grigoriev I.V."/>
            <person name="Debuchy R."/>
            <person name="Gladieux P."/>
            <person name="Hiltunen Thoren M."/>
            <person name="Johannesson H."/>
        </authorList>
    </citation>
    <scope>NUCLEOTIDE SEQUENCE</scope>
    <source>
        <strain evidence="2">CBS 757.83</strain>
    </source>
</reference>
<name>A0AAN6SZM5_9PEZI</name>
<dbReference type="Proteomes" id="UP001305647">
    <property type="component" value="Unassembled WGS sequence"/>
</dbReference>